<dbReference type="PROSITE" id="PS51464">
    <property type="entry name" value="SIS"/>
    <property type="match status" value="1"/>
</dbReference>
<comment type="pathway">
    <text evidence="3">Amino-sugar metabolism; N-acetylmuramate degradation.</text>
</comment>
<gene>
    <name evidence="3 5" type="primary">murQ</name>
    <name evidence="5" type="ORF">BACCIP111883_00778</name>
</gene>
<dbReference type="Pfam" id="PF20741">
    <property type="entry name" value="GKRP-like_C"/>
    <property type="match status" value="1"/>
</dbReference>
<dbReference type="InterPro" id="IPR040190">
    <property type="entry name" value="MURQ/GCKR"/>
</dbReference>
<keyword evidence="6" id="KW-1185">Reference proteome</keyword>
<evidence type="ECO:0000256" key="1">
    <source>
        <dbReference type="ARBA" id="ARBA00023239"/>
    </source>
</evidence>
<keyword evidence="2 3" id="KW-0119">Carbohydrate metabolism</keyword>
<dbReference type="CDD" id="cd05007">
    <property type="entry name" value="SIS_Etherase"/>
    <property type="match status" value="1"/>
</dbReference>
<dbReference type="Gene3D" id="1.10.8.1080">
    <property type="match status" value="1"/>
</dbReference>
<sequence length="303" mass="32585">MNDVNATHLTEMKNQYSENLHDFSTLEIIKVMNQEDKKVAFVVENALPQIGAAIDAISDTLECGGRLFYIGAGTSGRLGVLDASECPPTFGVPGTLVNGLIAGGEQAIRFPIENAEDDDEAGAEEVSTKLTSNDILVGIASSGRTPYVLGAIKKAKELGIPTIGISCNVGSELCRISDYPIELPVGPEVVTGSTRLKAGTAQKMVLNMITTAVMIKQGKIYRNLMVNVQATNEKLRQRSISIIQDITGADEETAKEMNLKANGDTRVAILMILYGVDEKYAVQIINENNGHFPRSVQALDKSK</sequence>
<dbReference type="NCBIfam" id="NF009222">
    <property type="entry name" value="PRK12570.1"/>
    <property type="match status" value="1"/>
</dbReference>
<dbReference type="PANTHER" id="PTHR10088:SF4">
    <property type="entry name" value="GLUCOKINASE REGULATORY PROTEIN"/>
    <property type="match status" value="1"/>
</dbReference>
<dbReference type="GO" id="GO:0016829">
    <property type="term" value="F:lyase activity"/>
    <property type="evidence" value="ECO:0007669"/>
    <property type="project" value="UniProtKB-KW"/>
</dbReference>
<dbReference type="PROSITE" id="PS01272">
    <property type="entry name" value="GCKR"/>
    <property type="match status" value="1"/>
</dbReference>
<organism evidence="5 6">
    <name type="scientific">Sutcliffiella rhizosphaerae</name>
    <dbReference type="NCBI Taxonomy" id="2880967"/>
    <lineage>
        <taxon>Bacteria</taxon>
        <taxon>Bacillati</taxon>
        <taxon>Bacillota</taxon>
        <taxon>Bacilli</taxon>
        <taxon>Bacillales</taxon>
        <taxon>Bacillaceae</taxon>
        <taxon>Sutcliffiella</taxon>
    </lineage>
</organism>
<proteinExistence type="inferred from homology"/>
<dbReference type="NCBIfam" id="NF003915">
    <property type="entry name" value="PRK05441.1"/>
    <property type="match status" value="1"/>
</dbReference>
<dbReference type="InterPro" id="IPR005488">
    <property type="entry name" value="Etherase_MurQ"/>
</dbReference>
<dbReference type="NCBIfam" id="TIGR00274">
    <property type="entry name" value="N-acetylmuramic acid 6-phosphate etherase"/>
    <property type="match status" value="1"/>
</dbReference>
<comment type="catalytic activity">
    <reaction evidence="3">
        <text>N-acetyl-D-muramate 6-phosphate + H2O = N-acetyl-D-glucosamine 6-phosphate + (R)-lactate</text>
        <dbReference type="Rhea" id="RHEA:26410"/>
        <dbReference type="ChEBI" id="CHEBI:15377"/>
        <dbReference type="ChEBI" id="CHEBI:16004"/>
        <dbReference type="ChEBI" id="CHEBI:57513"/>
        <dbReference type="ChEBI" id="CHEBI:58722"/>
        <dbReference type="EC" id="4.2.1.126"/>
    </reaction>
</comment>
<evidence type="ECO:0000313" key="6">
    <source>
        <dbReference type="Proteomes" id="UP000789833"/>
    </source>
</evidence>
<accession>A0ABN8A4K0</accession>
<dbReference type="HAMAP" id="MF_00068">
    <property type="entry name" value="MurQ"/>
    <property type="match status" value="1"/>
</dbReference>
<dbReference type="PANTHER" id="PTHR10088">
    <property type="entry name" value="GLUCOKINASE REGULATORY PROTEIN"/>
    <property type="match status" value="1"/>
</dbReference>
<evidence type="ECO:0000256" key="3">
    <source>
        <dbReference type="HAMAP-Rule" id="MF_00068"/>
    </source>
</evidence>
<dbReference type="InterPro" id="IPR001347">
    <property type="entry name" value="SIS_dom"/>
</dbReference>
<dbReference type="Gene3D" id="3.40.50.10490">
    <property type="entry name" value="Glucose-6-phosphate isomerase like protein, domain 1"/>
    <property type="match status" value="1"/>
</dbReference>
<dbReference type="Proteomes" id="UP000789833">
    <property type="component" value="Unassembled WGS sequence"/>
</dbReference>
<feature type="active site" evidence="3">
    <location>
        <position position="116"/>
    </location>
</feature>
<comment type="miscellaneous">
    <text evidence="3">A lyase-type mechanism (elimination/hydration) is suggested for the cleavage of the lactyl ether bond of MurNAc 6-phosphate, with the formation of an alpha,beta-unsaturated aldehyde intermediate with (E)-stereochemistry, followed by the syn addition of water to give product.</text>
</comment>
<comment type="similarity">
    <text evidence="3">Belongs to the GCKR-like family. MurNAc-6-P etherase subfamily.</text>
</comment>
<feature type="active site" description="Proton donor" evidence="3">
    <location>
        <position position="85"/>
    </location>
</feature>
<dbReference type="InterPro" id="IPR005486">
    <property type="entry name" value="Glucokinase_regulatory_CS"/>
</dbReference>
<evidence type="ECO:0000259" key="4">
    <source>
        <dbReference type="PROSITE" id="PS51464"/>
    </source>
</evidence>
<dbReference type="InterPro" id="IPR046348">
    <property type="entry name" value="SIS_dom_sf"/>
</dbReference>
<comment type="function">
    <text evidence="3">Specifically catalyzes the cleavage of the D-lactyl ether substituent of MurNAc 6-phosphate, producing GlcNAc 6-phosphate and D-lactate.</text>
</comment>
<dbReference type="SUPFAM" id="SSF53697">
    <property type="entry name" value="SIS domain"/>
    <property type="match status" value="1"/>
</dbReference>
<dbReference type="Pfam" id="PF22645">
    <property type="entry name" value="GKRP_SIS_N"/>
    <property type="match status" value="1"/>
</dbReference>
<keyword evidence="1 3" id="KW-0456">Lyase</keyword>
<evidence type="ECO:0000313" key="5">
    <source>
        <dbReference type="EMBL" id="CAG9620010.1"/>
    </source>
</evidence>
<comment type="caution">
    <text evidence="5">The sequence shown here is derived from an EMBL/GenBank/DDBJ whole genome shotgun (WGS) entry which is preliminary data.</text>
</comment>
<dbReference type="EMBL" id="CAKJTJ010000003">
    <property type="protein sequence ID" value="CAG9620010.1"/>
    <property type="molecule type" value="Genomic_DNA"/>
</dbReference>
<comment type="subunit">
    <text evidence="3">Homodimer.</text>
</comment>
<reference evidence="5 6" key="1">
    <citation type="submission" date="2021-10" db="EMBL/GenBank/DDBJ databases">
        <authorList>
            <person name="Criscuolo A."/>
        </authorList>
    </citation>
    <scope>NUCLEOTIDE SEQUENCE [LARGE SCALE GENOMIC DNA]</scope>
    <source>
        <strain evidence="6">CIP 111883</strain>
    </source>
</reference>
<evidence type="ECO:0000256" key="2">
    <source>
        <dbReference type="ARBA" id="ARBA00023277"/>
    </source>
</evidence>
<protein>
    <recommendedName>
        <fullName evidence="3">N-acetylmuramic acid 6-phosphate etherase</fullName>
        <shortName evidence="3">MurNAc-6-P etherase</shortName>
        <ecNumber evidence="3">4.2.1.126</ecNumber>
    </recommendedName>
    <alternativeName>
        <fullName evidence="3">N-acetylmuramic acid 6-phosphate hydrolase</fullName>
    </alternativeName>
    <alternativeName>
        <fullName evidence="3">N-acetylmuramic acid 6-phosphate lyase</fullName>
    </alternativeName>
</protein>
<dbReference type="EC" id="4.2.1.126" evidence="3"/>
<name>A0ABN8A4K0_9BACI</name>
<feature type="domain" description="SIS" evidence="4">
    <location>
        <begin position="57"/>
        <end position="219"/>
    </location>
</feature>